<dbReference type="EMBL" id="LXQA010000288">
    <property type="protein sequence ID" value="MCH79686.1"/>
    <property type="molecule type" value="Genomic_DNA"/>
</dbReference>
<dbReference type="InterPro" id="IPR012337">
    <property type="entry name" value="RNaseH-like_sf"/>
</dbReference>
<feature type="compositionally biased region" description="Low complexity" evidence="2">
    <location>
        <begin position="887"/>
        <end position="922"/>
    </location>
</feature>
<dbReference type="CDD" id="cd09272">
    <property type="entry name" value="RNase_HI_RT_Ty1"/>
    <property type="match status" value="1"/>
</dbReference>
<dbReference type="InterPro" id="IPR043502">
    <property type="entry name" value="DNA/RNA_pol_sf"/>
</dbReference>
<evidence type="ECO:0000256" key="2">
    <source>
        <dbReference type="SAM" id="MobiDB-lite"/>
    </source>
</evidence>
<keyword evidence="1" id="KW-0378">Hydrolase</keyword>
<keyword evidence="1" id="KW-0064">Aspartyl protease</keyword>
<dbReference type="Proteomes" id="UP000265520">
    <property type="component" value="Unassembled WGS sequence"/>
</dbReference>
<dbReference type="GO" id="GO:0003676">
    <property type="term" value="F:nucleic acid binding"/>
    <property type="evidence" value="ECO:0007669"/>
    <property type="project" value="InterPro"/>
</dbReference>
<dbReference type="InterPro" id="IPR001584">
    <property type="entry name" value="Integrase_cat-core"/>
</dbReference>
<dbReference type="PROSITE" id="PS50994">
    <property type="entry name" value="INTEGRASE"/>
    <property type="match status" value="1"/>
</dbReference>
<dbReference type="InterPro" id="IPR025724">
    <property type="entry name" value="GAG-pre-integrase_dom"/>
</dbReference>
<dbReference type="GO" id="GO:0015074">
    <property type="term" value="P:DNA integration"/>
    <property type="evidence" value="ECO:0007669"/>
    <property type="project" value="InterPro"/>
</dbReference>
<evidence type="ECO:0000256" key="1">
    <source>
        <dbReference type="ARBA" id="ARBA00022750"/>
    </source>
</evidence>
<proteinExistence type="predicted"/>
<feature type="non-terminal residue" evidence="4">
    <location>
        <position position="1"/>
    </location>
</feature>
<evidence type="ECO:0000313" key="4">
    <source>
        <dbReference type="EMBL" id="MCH79686.1"/>
    </source>
</evidence>
<accession>A0A392LXM2</accession>
<comment type="caution">
    <text evidence="4">The sequence shown here is derived from an EMBL/GenBank/DDBJ whole genome shotgun (WGS) entry which is preliminary data.</text>
</comment>
<feature type="region of interest" description="Disordered" evidence="2">
    <location>
        <begin position="866"/>
        <end position="945"/>
    </location>
</feature>
<dbReference type="PANTHER" id="PTHR11439">
    <property type="entry name" value="GAG-POL-RELATED RETROTRANSPOSON"/>
    <property type="match status" value="1"/>
</dbReference>
<feature type="region of interest" description="Disordered" evidence="2">
    <location>
        <begin position="255"/>
        <end position="282"/>
    </location>
</feature>
<dbReference type="Pfam" id="PF03732">
    <property type="entry name" value="Retrotrans_gag"/>
    <property type="match status" value="1"/>
</dbReference>
<organism evidence="4 5">
    <name type="scientific">Trifolium medium</name>
    <dbReference type="NCBI Taxonomy" id="97028"/>
    <lineage>
        <taxon>Eukaryota</taxon>
        <taxon>Viridiplantae</taxon>
        <taxon>Streptophyta</taxon>
        <taxon>Embryophyta</taxon>
        <taxon>Tracheophyta</taxon>
        <taxon>Spermatophyta</taxon>
        <taxon>Magnoliopsida</taxon>
        <taxon>eudicotyledons</taxon>
        <taxon>Gunneridae</taxon>
        <taxon>Pentapetalae</taxon>
        <taxon>rosids</taxon>
        <taxon>fabids</taxon>
        <taxon>Fabales</taxon>
        <taxon>Fabaceae</taxon>
        <taxon>Papilionoideae</taxon>
        <taxon>50 kb inversion clade</taxon>
        <taxon>NPAAA clade</taxon>
        <taxon>Hologalegina</taxon>
        <taxon>IRL clade</taxon>
        <taxon>Trifolieae</taxon>
        <taxon>Trifolium</taxon>
    </lineage>
</organism>
<evidence type="ECO:0000313" key="5">
    <source>
        <dbReference type="Proteomes" id="UP000265520"/>
    </source>
</evidence>
<dbReference type="SUPFAM" id="SSF56672">
    <property type="entry name" value="DNA/RNA polymerases"/>
    <property type="match status" value="1"/>
</dbReference>
<name>A0A392LXM2_9FABA</name>
<dbReference type="Pfam" id="PF22936">
    <property type="entry name" value="Pol_BBD"/>
    <property type="match status" value="1"/>
</dbReference>
<dbReference type="InterPro" id="IPR013103">
    <property type="entry name" value="RVT_2"/>
</dbReference>
<dbReference type="PANTHER" id="PTHR11439:SF470">
    <property type="entry name" value="CYSTEINE-RICH RLK (RECEPTOR-LIKE PROTEIN KINASE) 8"/>
    <property type="match status" value="1"/>
</dbReference>
<dbReference type="Pfam" id="PF00665">
    <property type="entry name" value="rve"/>
    <property type="match status" value="1"/>
</dbReference>
<reference evidence="4 5" key="1">
    <citation type="journal article" date="2018" name="Front. Plant Sci.">
        <title>Red Clover (Trifolium pratense) and Zigzag Clover (T. medium) - A Picture of Genomic Similarities and Differences.</title>
        <authorList>
            <person name="Dluhosova J."/>
            <person name="Istvanek J."/>
            <person name="Nedelnik J."/>
            <person name="Repkova J."/>
        </authorList>
    </citation>
    <scope>NUCLEOTIDE SEQUENCE [LARGE SCALE GENOMIC DNA]</scope>
    <source>
        <strain evidence="5">cv. 10/8</strain>
        <tissue evidence="4">Leaf</tissue>
    </source>
</reference>
<dbReference type="Gene3D" id="3.30.420.10">
    <property type="entry name" value="Ribonuclease H-like superfamily/Ribonuclease H"/>
    <property type="match status" value="1"/>
</dbReference>
<protein>
    <submittedName>
        <fullName evidence="4">Retrovirus-related Pol polyprotein from transposon TNT 1-94</fullName>
    </submittedName>
</protein>
<dbReference type="GO" id="GO:0004190">
    <property type="term" value="F:aspartic-type endopeptidase activity"/>
    <property type="evidence" value="ECO:0007669"/>
    <property type="project" value="UniProtKB-KW"/>
</dbReference>
<dbReference type="InterPro" id="IPR054722">
    <property type="entry name" value="PolX-like_BBD"/>
</dbReference>
<sequence>ASSSNHVPFFQAQVNPPKNSSMDTLSPYFMHPNENPGNVLASPLLTGPNYHSWSRAVTVALRSKHKLHFINGSLPRPADEDRDSIAWDRCNTMIISWLSNSVDPEISQSILWMDTAAEIWSDLKDRFYQGDVFRISDIQEEIYTLKQGECSISSYYTKMKKLWQELDNFRPIPSASCTETCQALAKLRAYRDSDQVIRFLKGLNDQYSAVRSQIMLMDPLPNIGKVYSLLVTQERQSLIVLDESKILAASQQNYANKGSSSSSQSFSGHAYGKGKGKFNPNKGKGKGNKVCTHCGMTNHVVDQCFQKYGFPPHMQQKGSLNNCQNDDDEEETKSMSCEGESSELNKGMFFTPDQHKALLALLQKSSSVQSHSVNQITIHPSDNTGMICAIPDSLNSPTSFILDTGATDHICHTLSFFQCIKRIKPMHLKLPNGTLVTTELSGTILFDDTFYLTNVLYFPNFSFNLISIAKLTKSLKCFLHVDDNKVMILDTASKKKIGAAELNHGLYVLKEPLVKPAPSPITHCINNMTQNINSVDKCHRNHDCNLWHMRFGHPSFEKLSTINKSFSFVKVSKSNLPCDTCFYAKQKRLSFPLSTSVSQQCFDLVHMDIWGPLSIPSISGFKYFLTIVDDKSRFTWIYLMKLKSEVSVLIQNFVKMIFTQFNVKIKSIRTDNGPEFKLESFYNANGILHQTSCVNTPQQNGIAERKHQHILGITRALLFQSHLPKIFWAHAISHSIHIINRLPTSFLTNKSPYQVLYGQLPDITNLKIFGSLCFAPTLSTHRKKLDPRSRKCIHLGFKPGVKGYVLFDLKTKELFLSRDVVFFENIFPYQQQVFTSHTASSAPSYNHSSYDDTFLDSYLPTTHLHDNPPVVVTTPSETSHHISPANITSHSSPLSTLPSHISDTLPSSTSSDTSLSPLIPTTNDRLLHIPPPPNTDVRKSNRTSHPPKHLDIYHCYQISNTVHPSTHASSESSSSQCKYPLSSYLSYHNVSSAHNNFLLNLTKHPEPTTYDSAICDDNWKSAINAELLALGKNNTWTLVPLPPHKRAIGCKWVFKLKLHANGNIERYKARLVAKGYTQTEGIDYIDTFSPVVKMTTIRVLLAVAAAQNWPLYQLDVNTAFLHGDLNEEVYMSPPPGLHLPSPNLVCKLQRSLYGLKQASRQWNLKLTQTLLSSGYVQSKSDYSLFTKQRSSGFTVILVYVDDLVLGGTDANEINHIKALLDKKFSIKDLGLLKYFLGFEIARSKKGISICQRKYTLDLIKDAGLLGAKPCNTPMQPQLQLHSASGEPISDPSTYRRLIGRLLYLTHTRPDISYTVSKLSQFLSKPTTEHMLAGLHVLKYLKQSPGQGLFYSSSSSLKLKAFSDSDWGACPDTRRSTTGLCYFLGNSLISWRSKKQNVVSRSSSEAEYRALAQTTCEGQWLMYLLKDFHIKHPSPIVLYCDNKSAIHIAANPIFHERTKHIEIDCHVVRDKIQSGLIHLLPISSKEQVADIFTKSLHPGPFNALHAKLGMIDIFSSLRGAVKNDNVQFDSVT</sequence>
<dbReference type="SUPFAM" id="SSF53098">
    <property type="entry name" value="Ribonuclease H-like"/>
    <property type="match status" value="1"/>
</dbReference>
<feature type="domain" description="Integrase catalytic" evidence="3">
    <location>
        <begin position="588"/>
        <end position="760"/>
    </location>
</feature>
<dbReference type="InterPro" id="IPR057670">
    <property type="entry name" value="SH3_retrovirus"/>
</dbReference>
<evidence type="ECO:0000259" key="3">
    <source>
        <dbReference type="PROSITE" id="PS50994"/>
    </source>
</evidence>
<gene>
    <name evidence="4" type="ORF">A2U01_0000440</name>
</gene>
<keyword evidence="1" id="KW-0645">Protease</keyword>
<dbReference type="Pfam" id="PF07727">
    <property type="entry name" value="RVT_2"/>
    <property type="match status" value="1"/>
</dbReference>
<dbReference type="InterPro" id="IPR005162">
    <property type="entry name" value="Retrotrans_gag_dom"/>
</dbReference>
<dbReference type="InterPro" id="IPR029472">
    <property type="entry name" value="Copia-like_N"/>
</dbReference>
<dbReference type="InterPro" id="IPR036397">
    <property type="entry name" value="RNaseH_sf"/>
</dbReference>
<dbReference type="Pfam" id="PF25597">
    <property type="entry name" value="SH3_retrovirus"/>
    <property type="match status" value="1"/>
</dbReference>
<dbReference type="Pfam" id="PF14244">
    <property type="entry name" value="Retrotran_gag_3"/>
    <property type="match status" value="1"/>
</dbReference>
<dbReference type="Pfam" id="PF13976">
    <property type="entry name" value="gag_pre-integrs"/>
    <property type="match status" value="1"/>
</dbReference>
<keyword evidence="5" id="KW-1185">Reference proteome</keyword>